<reference evidence="2 3" key="1">
    <citation type="submission" date="2016-07" db="EMBL/GenBank/DDBJ databases">
        <title>Complete genome sequence of Bradyrhizobium icense LMTR 13T, a potential inoculant strain isolated from lima bean (Phaseolus lunatus) in Peru.</title>
        <authorList>
            <person name="Ormeno-Orrillo E."/>
            <person name="Duran D."/>
            <person name="Rogel M.A."/>
            <person name="Rey L."/>
            <person name="Imperial J."/>
            <person name="Ruiz-Argueso T."/>
            <person name="Martinez-Romero E."/>
        </authorList>
    </citation>
    <scope>NUCLEOTIDE SEQUENCE [LARGE SCALE GENOMIC DNA]</scope>
    <source>
        <strain evidence="2 3">LMTR 13</strain>
    </source>
</reference>
<evidence type="ECO:0000313" key="2">
    <source>
        <dbReference type="EMBL" id="ANV98823.1"/>
    </source>
</evidence>
<proteinExistence type="predicted"/>
<gene>
    <name evidence="2" type="ORF">LMTR13_00155</name>
</gene>
<dbReference type="EMBL" id="CP016428">
    <property type="protein sequence ID" value="ANV98823.1"/>
    <property type="molecule type" value="Genomic_DNA"/>
</dbReference>
<keyword evidence="3" id="KW-1185">Reference proteome</keyword>
<feature type="compositionally biased region" description="Basic and acidic residues" evidence="1">
    <location>
        <begin position="39"/>
        <end position="50"/>
    </location>
</feature>
<dbReference type="KEGG" id="bic:LMTR13_00155"/>
<dbReference type="Proteomes" id="UP000092839">
    <property type="component" value="Chromosome"/>
</dbReference>
<name>A0A1B1U7R4_9BRAD</name>
<evidence type="ECO:0000256" key="1">
    <source>
        <dbReference type="SAM" id="MobiDB-lite"/>
    </source>
</evidence>
<dbReference type="AlphaFoldDB" id="A0A1B1U7R4"/>
<accession>A0A1B1U7R4</accession>
<sequence>MLQTIARDLANLERNIEQLKANQQQMASDNAKAIGELKTSQEEMKRDLAKVSEQNSPKASARPAQPAPTLRKPERSPPQARTRPRYPREWMYDDYDW</sequence>
<evidence type="ECO:0000313" key="3">
    <source>
        <dbReference type="Proteomes" id="UP000092839"/>
    </source>
</evidence>
<protein>
    <submittedName>
        <fullName evidence="2">Uncharacterized protein</fullName>
    </submittedName>
</protein>
<feature type="region of interest" description="Disordered" evidence="1">
    <location>
        <begin position="21"/>
        <end position="97"/>
    </location>
</feature>
<organism evidence="2 3">
    <name type="scientific">Bradyrhizobium icense</name>
    <dbReference type="NCBI Taxonomy" id="1274631"/>
    <lineage>
        <taxon>Bacteria</taxon>
        <taxon>Pseudomonadati</taxon>
        <taxon>Pseudomonadota</taxon>
        <taxon>Alphaproteobacteria</taxon>
        <taxon>Hyphomicrobiales</taxon>
        <taxon>Nitrobacteraceae</taxon>
        <taxon>Bradyrhizobium</taxon>
    </lineage>
</organism>